<accession>A0A1H6XMT7</accession>
<dbReference type="Gene3D" id="1.10.260.40">
    <property type="entry name" value="lambda repressor-like DNA-binding domains"/>
    <property type="match status" value="1"/>
</dbReference>
<dbReference type="InterPro" id="IPR036286">
    <property type="entry name" value="LexA/Signal_pep-like_sf"/>
</dbReference>
<organism evidence="5 6">
    <name type="scientific">Dyadobacter koreensis</name>
    <dbReference type="NCBI Taxonomy" id="408657"/>
    <lineage>
        <taxon>Bacteria</taxon>
        <taxon>Pseudomonadati</taxon>
        <taxon>Bacteroidota</taxon>
        <taxon>Cytophagia</taxon>
        <taxon>Cytophagales</taxon>
        <taxon>Spirosomataceae</taxon>
        <taxon>Dyadobacter</taxon>
    </lineage>
</organism>
<dbReference type="AlphaFoldDB" id="A0A1H6XMT7"/>
<dbReference type="CDD" id="cd06529">
    <property type="entry name" value="S24_LexA-like"/>
    <property type="match status" value="1"/>
</dbReference>
<dbReference type="InterPro" id="IPR039418">
    <property type="entry name" value="LexA-like"/>
</dbReference>
<dbReference type="EMBL" id="FNXY01000006">
    <property type="protein sequence ID" value="SEJ26150.1"/>
    <property type="molecule type" value="Genomic_DNA"/>
</dbReference>
<keyword evidence="3" id="KW-0804">Transcription</keyword>
<dbReference type="PROSITE" id="PS50943">
    <property type="entry name" value="HTH_CROC1"/>
    <property type="match status" value="1"/>
</dbReference>
<evidence type="ECO:0000313" key="5">
    <source>
        <dbReference type="EMBL" id="SEJ26150.1"/>
    </source>
</evidence>
<evidence type="ECO:0000256" key="2">
    <source>
        <dbReference type="ARBA" id="ARBA00023125"/>
    </source>
</evidence>
<gene>
    <name evidence="5" type="ORF">SAMN04487995_3825</name>
</gene>
<dbReference type="Pfam" id="PF12844">
    <property type="entry name" value="HTH_19"/>
    <property type="match status" value="1"/>
</dbReference>
<keyword evidence="1" id="KW-0805">Transcription regulation</keyword>
<dbReference type="PANTHER" id="PTHR40661">
    <property type="match status" value="1"/>
</dbReference>
<name>A0A1H6XMT7_9BACT</name>
<reference evidence="5 6" key="1">
    <citation type="submission" date="2016-10" db="EMBL/GenBank/DDBJ databases">
        <authorList>
            <person name="de Groot N.N."/>
        </authorList>
    </citation>
    <scope>NUCLEOTIDE SEQUENCE [LARGE SCALE GENOMIC DNA]</scope>
    <source>
        <strain evidence="5 6">DSM 19938</strain>
    </source>
</reference>
<protein>
    <submittedName>
        <fullName evidence="5">Transcriptional regulator, contains XRE-family HTH domain</fullName>
    </submittedName>
</protein>
<dbReference type="OrthoDB" id="3831186at2"/>
<dbReference type="SUPFAM" id="SSF47413">
    <property type="entry name" value="lambda repressor-like DNA-binding domains"/>
    <property type="match status" value="1"/>
</dbReference>
<dbReference type="STRING" id="408657.SAMN04487995_3825"/>
<dbReference type="InterPro" id="IPR010982">
    <property type="entry name" value="Lambda_DNA-bd_dom_sf"/>
</dbReference>
<dbReference type="GO" id="GO:0003677">
    <property type="term" value="F:DNA binding"/>
    <property type="evidence" value="ECO:0007669"/>
    <property type="project" value="UniProtKB-KW"/>
</dbReference>
<sequence>MNAQEIFLSQNLKFLRKRKKKTQEQLAEHLGMSRDKLKAIETGKTINPTLDDLIRFSRYFKMAADTLLTVSLSKLGELKIRELENGSDVYQTGSKLRVLAITTGPEDRENVEYVSLKAKAGYRAGFSDPEYLASLPKFNVPNLPSGSFRMFPTVGDSMLPIPEGSEILARYVQDWRGIKAGTLCVVILSSEQDLVFKQVTMLGPQVLLTSLNKLYQEYTVELSEVIEIWEYYAFFSRDVPEAVSDLGQVIREIRMLGEKVEAKGF</sequence>
<keyword evidence="2" id="KW-0238">DNA-binding</keyword>
<feature type="domain" description="HTH cro/C1-type" evidence="4">
    <location>
        <begin position="12"/>
        <end position="67"/>
    </location>
</feature>
<dbReference type="RefSeq" id="WP_090337861.1">
    <property type="nucleotide sequence ID" value="NZ_FNXY01000006.1"/>
</dbReference>
<evidence type="ECO:0000256" key="1">
    <source>
        <dbReference type="ARBA" id="ARBA00023015"/>
    </source>
</evidence>
<dbReference type="Proteomes" id="UP000199532">
    <property type="component" value="Unassembled WGS sequence"/>
</dbReference>
<proteinExistence type="predicted"/>
<keyword evidence="6" id="KW-1185">Reference proteome</keyword>
<evidence type="ECO:0000313" key="6">
    <source>
        <dbReference type="Proteomes" id="UP000199532"/>
    </source>
</evidence>
<dbReference type="SUPFAM" id="SSF51306">
    <property type="entry name" value="LexA/Signal peptidase"/>
    <property type="match status" value="1"/>
</dbReference>
<dbReference type="PANTHER" id="PTHR40661:SF1">
    <property type="entry name" value="HTH CRO_C1-TYPE DOMAIN-CONTAINING PROTEIN"/>
    <property type="match status" value="1"/>
</dbReference>
<dbReference type="Gene3D" id="2.10.109.10">
    <property type="entry name" value="Umud Fragment, subunit A"/>
    <property type="match status" value="1"/>
</dbReference>
<dbReference type="InterPro" id="IPR001387">
    <property type="entry name" value="Cro/C1-type_HTH"/>
</dbReference>
<dbReference type="SMART" id="SM00530">
    <property type="entry name" value="HTH_XRE"/>
    <property type="match status" value="1"/>
</dbReference>
<evidence type="ECO:0000259" key="4">
    <source>
        <dbReference type="PROSITE" id="PS50943"/>
    </source>
</evidence>
<dbReference type="CDD" id="cd00093">
    <property type="entry name" value="HTH_XRE"/>
    <property type="match status" value="1"/>
</dbReference>
<evidence type="ECO:0000256" key="3">
    <source>
        <dbReference type="ARBA" id="ARBA00023163"/>
    </source>
</evidence>